<keyword evidence="7" id="KW-1185">Reference proteome</keyword>
<accession>A0A3P6QHV7</accession>
<dbReference type="GO" id="GO:0000972">
    <property type="term" value="P:transcription-dependent tethering of RNA polymerase II gene DNA at nuclear periphery"/>
    <property type="evidence" value="ECO:0007669"/>
    <property type="project" value="TreeGrafter"/>
</dbReference>
<dbReference type="FunFam" id="1.25.40.440:FF:000001">
    <property type="entry name" value="Nuclear pore complex subunit"/>
    <property type="match status" value="1"/>
</dbReference>
<dbReference type="InterPro" id="IPR042533">
    <property type="entry name" value="Nucleoporin_Nup155_C_1"/>
</dbReference>
<dbReference type="GO" id="GO:0006606">
    <property type="term" value="P:protein import into nucleus"/>
    <property type="evidence" value="ECO:0007669"/>
    <property type="project" value="TreeGrafter"/>
</dbReference>
<dbReference type="InterPro" id="IPR004870">
    <property type="entry name" value="Nucleoporin_Nup155"/>
</dbReference>
<name>A0A3P6QHV7_9BILA</name>
<dbReference type="InterPro" id="IPR042537">
    <property type="entry name" value="Nucleoporin_Nup155_C_2"/>
</dbReference>
<dbReference type="Pfam" id="PF03177">
    <property type="entry name" value="Nucleoporin_C"/>
    <property type="match status" value="1"/>
</dbReference>
<comment type="similarity">
    <text evidence="2">Belongs to the non-repetitive/WGA-negative nucleoporin family.</text>
</comment>
<keyword evidence="3" id="KW-0813">Transport</keyword>
<dbReference type="OrthoDB" id="338970at2759"/>
<evidence type="ECO:0000256" key="4">
    <source>
        <dbReference type="ARBA" id="ARBA00023242"/>
    </source>
</evidence>
<dbReference type="EMBL" id="UYRT01006073">
    <property type="protein sequence ID" value="VDK39865.1"/>
    <property type="molecule type" value="Genomic_DNA"/>
</dbReference>
<dbReference type="GO" id="GO:0036228">
    <property type="term" value="P:protein localization to nuclear inner membrane"/>
    <property type="evidence" value="ECO:0007669"/>
    <property type="project" value="TreeGrafter"/>
</dbReference>
<dbReference type="Proteomes" id="UP000271098">
    <property type="component" value="Unassembled WGS sequence"/>
</dbReference>
<dbReference type="GO" id="GO:0017056">
    <property type="term" value="F:structural constituent of nuclear pore"/>
    <property type="evidence" value="ECO:0007669"/>
    <property type="project" value="InterPro"/>
</dbReference>
<evidence type="ECO:0000313" key="6">
    <source>
        <dbReference type="EMBL" id="VDK39865.1"/>
    </source>
</evidence>
<protein>
    <recommendedName>
        <fullName evidence="5">Nucleoporin Nup133/Nup155-like C-terminal domain-containing protein</fullName>
    </recommendedName>
</protein>
<dbReference type="Gene3D" id="1.25.40.450">
    <property type="entry name" value="Nucleoporin, helical domain, N-terminal subdomain"/>
    <property type="match status" value="1"/>
</dbReference>
<dbReference type="PANTHER" id="PTHR10350">
    <property type="entry name" value="NUCLEAR PORE COMPLEX PROTEIN NUP155"/>
    <property type="match status" value="1"/>
</dbReference>
<dbReference type="GO" id="GO:0044611">
    <property type="term" value="C:nuclear pore inner ring"/>
    <property type="evidence" value="ECO:0007669"/>
    <property type="project" value="TreeGrafter"/>
</dbReference>
<gene>
    <name evidence="6" type="ORF">GPUH_LOCUS3514</name>
</gene>
<dbReference type="Gene3D" id="1.25.40.440">
    <property type="entry name" value="Nucleoporin, helical domain, central subdomain"/>
    <property type="match status" value="1"/>
</dbReference>
<evidence type="ECO:0000256" key="3">
    <source>
        <dbReference type="ARBA" id="ARBA00022448"/>
    </source>
</evidence>
<dbReference type="PANTHER" id="PTHR10350:SF6">
    <property type="entry name" value="NUCLEAR PORE COMPLEX PROTEIN NUP155"/>
    <property type="match status" value="1"/>
</dbReference>
<comment type="subcellular location">
    <subcellularLocation>
        <location evidence="1">Nucleus</location>
    </subcellularLocation>
</comment>
<organism evidence="6 7">
    <name type="scientific">Gongylonema pulchrum</name>
    <dbReference type="NCBI Taxonomy" id="637853"/>
    <lineage>
        <taxon>Eukaryota</taxon>
        <taxon>Metazoa</taxon>
        <taxon>Ecdysozoa</taxon>
        <taxon>Nematoda</taxon>
        <taxon>Chromadorea</taxon>
        <taxon>Rhabditida</taxon>
        <taxon>Spirurina</taxon>
        <taxon>Spiruromorpha</taxon>
        <taxon>Spiruroidea</taxon>
        <taxon>Gongylonematidae</taxon>
        <taxon>Gongylonema</taxon>
    </lineage>
</organism>
<sequence>MITCLVHYYLDDDAETNRLRSDLRTFCPTIFSADDARTVQATEMIEQARNLPPGLARKELLEEAVKLLRSSVQKLKLPLICELLYEVNYVQGIADLVLARAEKDDPKMLALIAYKNRLEDSEVFAREAIMKRKEAYRCITSTLDRIMVDERSLGTGDQLNPSKDIVIRSVFDSKDELAHVAVFKWLLEHDFVNVVLQSKSPYLESFLHRRVEEGGSSRSLDLLWRFHERSGDHRKATDLLFELAQRETDKLSIDRRVAYLSQAAMCARSASSEADPGSNIHDLIVEIGDKLDVAQVQLATKLVLTRLLSLKP</sequence>
<evidence type="ECO:0000256" key="2">
    <source>
        <dbReference type="ARBA" id="ARBA00007373"/>
    </source>
</evidence>
<dbReference type="AlphaFoldDB" id="A0A3P6QHV7"/>
<evidence type="ECO:0000259" key="5">
    <source>
        <dbReference type="Pfam" id="PF03177"/>
    </source>
</evidence>
<reference evidence="6 7" key="1">
    <citation type="submission" date="2018-11" db="EMBL/GenBank/DDBJ databases">
        <authorList>
            <consortium name="Pathogen Informatics"/>
        </authorList>
    </citation>
    <scope>NUCLEOTIDE SEQUENCE [LARGE SCALE GENOMIC DNA]</scope>
</reference>
<keyword evidence="4" id="KW-0539">Nucleus</keyword>
<proteinExistence type="inferred from homology"/>
<dbReference type="GO" id="GO:0006405">
    <property type="term" value="P:RNA export from nucleus"/>
    <property type="evidence" value="ECO:0007669"/>
    <property type="project" value="TreeGrafter"/>
</dbReference>
<evidence type="ECO:0000256" key="1">
    <source>
        <dbReference type="ARBA" id="ARBA00004123"/>
    </source>
</evidence>
<evidence type="ECO:0000313" key="7">
    <source>
        <dbReference type="Proteomes" id="UP000271098"/>
    </source>
</evidence>
<dbReference type="InterPro" id="IPR007187">
    <property type="entry name" value="Nucleoporin_Nup133/Nup155_C"/>
</dbReference>
<feature type="domain" description="Nucleoporin Nup133/Nup155-like C-terminal" evidence="5">
    <location>
        <begin position="1"/>
        <end position="298"/>
    </location>
</feature>